<sequence>MLRQRTLSSQPHRRRRRHHRIFMSAAVSPIESRANLGIALVLTSQIVLLMLDISAKWLSVEGMPTTEIVFVRYGMHLALLLLLFLPVSGARLFQTGNLKLEILRGACLLITTGLNFLAMKFLPLTVTAAIQFTSPLIICALSGPLLGDKVGWRRWLAIGCGFVGILIIVRPGSEAFQPAAFLSLACAFFLALFSILTRKLAGVDSAQTQQFFAGATPVILLLPVAFTDWVWPSQPISWVAFFVMGAAGLGGHFLNSVAHRFATPATLAPFSYLSLVYLSIASWLIFNEPPDEWFILGVGIIISSGLYIWLRERQLSRPVTGEVNLR</sequence>
<reference evidence="3 4" key="1">
    <citation type="submission" date="2016-10" db="EMBL/GenBank/DDBJ databases">
        <authorList>
            <person name="de Groot N.N."/>
        </authorList>
    </citation>
    <scope>NUCLEOTIDE SEQUENCE [LARGE SCALE GENOMIC DNA]</scope>
    <source>
        <strain evidence="3 4">IPL20</strain>
    </source>
</reference>
<dbReference type="PANTHER" id="PTHR22911:SF103">
    <property type="entry name" value="BLR2811 PROTEIN"/>
    <property type="match status" value="1"/>
</dbReference>
<name>A0A1I7NMA7_9HYPH</name>
<feature type="transmembrane region" description="Helical" evidence="1">
    <location>
        <begin position="154"/>
        <end position="173"/>
    </location>
</feature>
<dbReference type="SUPFAM" id="SSF103481">
    <property type="entry name" value="Multidrug resistance efflux transporter EmrE"/>
    <property type="match status" value="2"/>
</dbReference>
<keyword evidence="4" id="KW-1185">Reference proteome</keyword>
<evidence type="ECO:0000313" key="3">
    <source>
        <dbReference type="EMBL" id="SFV35788.1"/>
    </source>
</evidence>
<feature type="transmembrane region" description="Helical" evidence="1">
    <location>
        <begin position="266"/>
        <end position="286"/>
    </location>
</feature>
<feature type="transmembrane region" description="Helical" evidence="1">
    <location>
        <begin position="21"/>
        <end position="50"/>
    </location>
</feature>
<dbReference type="Proteomes" id="UP000199074">
    <property type="component" value="Unassembled WGS sequence"/>
</dbReference>
<dbReference type="AlphaFoldDB" id="A0A1I7NMA7"/>
<evidence type="ECO:0000259" key="2">
    <source>
        <dbReference type="Pfam" id="PF00892"/>
    </source>
</evidence>
<gene>
    <name evidence="3" type="ORF">SAMN05216456_2235</name>
</gene>
<accession>A0A1I7NMA7</accession>
<dbReference type="GO" id="GO:0016020">
    <property type="term" value="C:membrane"/>
    <property type="evidence" value="ECO:0007669"/>
    <property type="project" value="InterPro"/>
</dbReference>
<feature type="transmembrane region" description="Helical" evidence="1">
    <location>
        <begin position="70"/>
        <end position="90"/>
    </location>
</feature>
<evidence type="ECO:0000256" key="1">
    <source>
        <dbReference type="SAM" id="Phobius"/>
    </source>
</evidence>
<feature type="transmembrane region" description="Helical" evidence="1">
    <location>
        <begin position="179"/>
        <end position="198"/>
    </location>
</feature>
<dbReference type="InterPro" id="IPR037185">
    <property type="entry name" value="EmrE-like"/>
</dbReference>
<dbReference type="STRING" id="429728.SAMN05216456_2235"/>
<feature type="transmembrane region" description="Helical" evidence="1">
    <location>
        <begin position="292"/>
        <end position="310"/>
    </location>
</feature>
<dbReference type="PANTHER" id="PTHR22911">
    <property type="entry name" value="ACYL-MALONYL CONDENSING ENZYME-RELATED"/>
    <property type="match status" value="1"/>
</dbReference>
<organism evidence="3 4">
    <name type="scientific">Devosia crocina</name>
    <dbReference type="NCBI Taxonomy" id="429728"/>
    <lineage>
        <taxon>Bacteria</taxon>
        <taxon>Pseudomonadati</taxon>
        <taxon>Pseudomonadota</taxon>
        <taxon>Alphaproteobacteria</taxon>
        <taxon>Hyphomicrobiales</taxon>
        <taxon>Devosiaceae</taxon>
        <taxon>Devosia</taxon>
    </lineage>
</organism>
<dbReference type="EMBL" id="FPCK01000002">
    <property type="protein sequence ID" value="SFV35788.1"/>
    <property type="molecule type" value="Genomic_DNA"/>
</dbReference>
<feature type="transmembrane region" description="Helical" evidence="1">
    <location>
        <begin position="210"/>
        <end position="230"/>
    </location>
</feature>
<dbReference type="InterPro" id="IPR000620">
    <property type="entry name" value="EamA_dom"/>
</dbReference>
<feature type="transmembrane region" description="Helical" evidence="1">
    <location>
        <begin position="128"/>
        <end position="147"/>
    </location>
</feature>
<keyword evidence="1" id="KW-1133">Transmembrane helix</keyword>
<keyword evidence="1" id="KW-0472">Membrane</keyword>
<feature type="domain" description="EamA" evidence="2">
    <location>
        <begin position="179"/>
        <end position="304"/>
    </location>
</feature>
<keyword evidence="1" id="KW-0812">Transmembrane</keyword>
<evidence type="ECO:0000313" key="4">
    <source>
        <dbReference type="Proteomes" id="UP000199074"/>
    </source>
</evidence>
<proteinExistence type="predicted"/>
<dbReference type="Pfam" id="PF00892">
    <property type="entry name" value="EamA"/>
    <property type="match status" value="2"/>
</dbReference>
<feature type="transmembrane region" description="Helical" evidence="1">
    <location>
        <begin position="236"/>
        <end position="254"/>
    </location>
</feature>
<feature type="transmembrane region" description="Helical" evidence="1">
    <location>
        <begin position="102"/>
        <end position="122"/>
    </location>
</feature>
<feature type="domain" description="EamA" evidence="2">
    <location>
        <begin position="36"/>
        <end position="169"/>
    </location>
</feature>
<protein>
    <submittedName>
        <fullName evidence="3">Permease of the drug/metabolite transporter (DMT) superfamily</fullName>
    </submittedName>
</protein>